<dbReference type="InterPro" id="IPR057326">
    <property type="entry name" value="KR_dom"/>
</dbReference>
<gene>
    <name evidence="5" type="ORF">EZV61_09120</name>
</gene>
<comment type="caution">
    <text evidence="5">The sequence shown here is derived from an EMBL/GenBank/DDBJ whole genome shotgun (WGS) entry which is preliminary data.</text>
</comment>
<dbReference type="InterPro" id="IPR003560">
    <property type="entry name" value="DHB_DH"/>
</dbReference>
<accession>A0ABY2ALD1</accession>
<sequence>MDSAMISKTYLVSGAAKGIGAAVSQKLLSQGHKVVMLDVDDVALSKLAKALAGAYSRQLVSCSFDLRNTGRTQYLIDEIEQEHGPIDGLICCAGILSLGRILDMGIDALAKMMSVNVIGTAALLQAVARHMVTRSQGNIVVIGSNAATTPRLGMAGYCSSKAALHSLVKNLGLELSQHGIRCNLVSPGSTRTEMQTQMWHDQYTEADTIQGDQQNYRLGIPLQKLAEPEEIADAALFLLSSKASHITMHDLRVDGGATL</sequence>
<dbReference type="PROSITE" id="PS00061">
    <property type="entry name" value="ADH_SHORT"/>
    <property type="match status" value="1"/>
</dbReference>
<evidence type="ECO:0000256" key="3">
    <source>
        <dbReference type="NCBIfam" id="TIGR04316"/>
    </source>
</evidence>
<dbReference type="Pfam" id="PF13561">
    <property type="entry name" value="adh_short_C2"/>
    <property type="match status" value="1"/>
</dbReference>
<evidence type="ECO:0000313" key="5">
    <source>
        <dbReference type="EMBL" id="TCI03695.1"/>
    </source>
</evidence>
<dbReference type="PRINTS" id="PR01397">
    <property type="entry name" value="DHBDHDRGNASE"/>
</dbReference>
<dbReference type="Gene3D" id="3.40.50.720">
    <property type="entry name" value="NAD(P)-binding Rossmann-like Domain"/>
    <property type="match status" value="1"/>
</dbReference>
<evidence type="ECO:0000259" key="4">
    <source>
        <dbReference type="SMART" id="SM00822"/>
    </source>
</evidence>
<protein>
    <recommendedName>
        <fullName evidence="3">2,3-dihydro-2,3-dihydroxybenzoate dehydrogenase</fullName>
        <ecNumber evidence="3">1.3.1.28</ecNumber>
    </recommendedName>
</protein>
<dbReference type="Proteomes" id="UP000292554">
    <property type="component" value="Unassembled WGS sequence"/>
</dbReference>
<evidence type="ECO:0000256" key="2">
    <source>
        <dbReference type="ARBA" id="ARBA00023002"/>
    </source>
</evidence>
<dbReference type="SMART" id="SM00822">
    <property type="entry name" value="PKS_KR"/>
    <property type="match status" value="1"/>
</dbReference>
<keyword evidence="2 5" id="KW-0560">Oxidoreductase</keyword>
<evidence type="ECO:0000256" key="1">
    <source>
        <dbReference type="ARBA" id="ARBA00006484"/>
    </source>
</evidence>
<feature type="domain" description="Ketoreductase" evidence="4">
    <location>
        <begin position="8"/>
        <end position="188"/>
    </location>
</feature>
<dbReference type="GO" id="GO:0008667">
    <property type="term" value="F:2,3-dihydro-2,3-dihydroxybenzoate dehydrogenase activity"/>
    <property type="evidence" value="ECO:0007669"/>
    <property type="project" value="UniProtKB-EC"/>
</dbReference>
<name>A0ABY2ALD1_9GAMM</name>
<dbReference type="SUPFAM" id="SSF51735">
    <property type="entry name" value="NAD(P)-binding Rossmann-fold domains"/>
    <property type="match status" value="1"/>
</dbReference>
<dbReference type="InterPro" id="IPR020904">
    <property type="entry name" value="Sc_DH/Rdtase_CS"/>
</dbReference>
<reference evidence="5 6" key="1">
    <citation type="submission" date="2019-02" db="EMBL/GenBank/DDBJ databases">
        <title>Corallincola luteus sp. nov., a marine bacterium isolated from surface sediment of Bohai Sea in China.</title>
        <authorList>
            <person name="Ren Q."/>
        </authorList>
    </citation>
    <scope>NUCLEOTIDE SEQUENCE [LARGE SCALE GENOMIC DNA]</scope>
    <source>
        <strain evidence="5 6">DASS28</strain>
    </source>
</reference>
<dbReference type="InterPro" id="IPR002347">
    <property type="entry name" value="SDR_fam"/>
</dbReference>
<proteinExistence type="inferred from homology"/>
<dbReference type="NCBIfam" id="TIGR04316">
    <property type="entry name" value="dhbA_paeA"/>
    <property type="match status" value="1"/>
</dbReference>
<evidence type="ECO:0000313" key="6">
    <source>
        <dbReference type="Proteomes" id="UP000292554"/>
    </source>
</evidence>
<keyword evidence="6" id="KW-1185">Reference proteome</keyword>
<dbReference type="PANTHER" id="PTHR24321:SF13">
    <property type="entry name" value="2,3-DIHYDRO-2,3-DIHYDROXYBENZOATE DEHYDROGENASE"/>
    <property type="match status" value="1"/>
</dbReference>
<organism evidence="5 6">
    <name type="scientific">Corallincola luteus</name>
    <dbReference type="NCBI Taxonomy" id="1775177"/>
    <lineage>
        <taxon>Bacteria</taxon>
        <taxon>Pseudomonadati</taxon>
        <taxon>Pseudomonadota</taxon>
        <taxon>Gammaproteobacteria</taxon>
        <taxon>Alteromonadales</taxon>
        <taxon>Psychromonadaceae</taxon>
        <taxon>Corallincola</taxon>
    </lineage>
</organism>
<comment type="similarity">
    <text evidence="1">Belongs to the short-chain dehydrogenases/reductases (SDR) family.</text>
</comment>
<dbReference type="PANTHER" id="PTHR24321">
    <property type="entry name" value="DEHYDROGENASES, SHORT CHAIN"/>
    <property type="match status" value="1"/>
</dbReference>
<dbReference type="EC" id="1.3.1.28" evidence="3"/>
<dbReference type="InterPro" id="IPR036291">
    <property type="entry name" value="NAD(P)-bd_dom_sf"/>
</dbReference>
<dbReference type="EMBL" id="SJXE01000003">
    <property type="protein sequence ID" value="TCI03695.1"/>
    <property type="molecule type" value="Genomic_DNA"/>
</dbReference>